<feature type="compositionally biased region" description="Basic and acidic residues" evidence="1">
    <location>
        <begin position="63"/>
        <end position="72"/>
    </location>
</feature>
<dbReference type="EMBL" id="JAKZEL010000014">
    <property type="protein sequence ID" value="KAI4537779.1"/>
    <property type="molecule type" value="Genomic_DNA"/>
</dbReference>
<protein>
    <submittedName>
        <fullName evidence="2">Uncharacterized protein</fullName>
    </submittedName>
</protein>
<reference evidence="2" key="1">
    <citation type="submission" date="2022-03" db="EMBL/GenBank/DDBJ databases">
        <title>Genomic analyses of argali, domestic sheep and their hybrids provide insights into chromosomal evolution, heterosis and genetic basis of agronomic traits.</title>
        <authorList>
            <person name="Li M."/>
        </authorList>
    </citation>
    <scope>NUCLEOTIDE SEQUENCE</scope>
    <source>
        <strain evidence="2">CAU-MHL-2022a</strain>
        <tissue evidence="2">Skin</tissue>
    </source>
</reference>
<evidence type="ECO:0000313" key="2">
    <source>
        <dbReference type="EMBL" id="KAI4537779.1"/>
    </source>
</evidence>
<keyword evidence="3" id="KW-1185">Reference proteome</keyword>
<feature type="region of interest" description="Disordered" evidence="1">
    <location>
        <begin position="53"/>
        <end position="73"/>
    </location>
</feature>
<name>A0AAD4U4E3_OVIAM</name>
<gene>
    <name evidence="2" type="ORF">MG293_012642</name>
</gene>
<comment type="caution">
    <text evidence="2">The sequence shown here is derived from an EMBL/GenBank/DDBJ whole genome shotgun (WGS) entry which is preliminary data.</text>
</comment>
<dbReference type="Proteomes" id="UP001214576">
    <property type="component" value="Unassembled WGS sequence"/>
</dbReference>
<evidence type="ECO:0000256" key="1">
    <source>
        <dbReference type="SAM" id="MobiDB-lite"/>
    </source>
</evidence>
<proteinExistence type="predicted"/>
<accession>A0AAD4U4E3</accession>
<evidence type="ECO:0000313" key="3">
    <source>
        <dbReference type="Proteomes" id="UP001214576"/>
    </source>
</evidence>
<dbReference type="AlphaFoldDB" id="A0AAD4U4E3"/>
<sequence>MLKFQIDLVEWKMDIIAKKSMYHKYVPNIFYASLRKHLTSSLLKKRSTPIAINQSHSKRAGSRRNEEQHDRTPVTQRLLHILTSTSGWLIPENQEAALDTCTWSLTLDVGFAALTSYEEEEVKVYVKSQAHSKVRLAKSYQYRFSNIFGLKENIHKEKRNEEEKGKQNRGMRGFGPHFAQTGCVALCRINAYSSSYLHQLPGQMQPLEITGITQGILKSSWSSLVSLFPEVLRLGGINGSRYLSDSAPVDPRSNLSPIFFETIYGENQGCLSLLALQQSLSPLPSLLNWGRRALGHRRTSASWYELEMPDPWKKEFGGEKVSLIGRVLPLQEDCRVHSEAASDLLR</sequence>
<organism evidence="2 3">
    <name type="scientific">Ovis ammon polii</name>
    <dbReference type="NCBI Taxonomy" id="230172"/>
    <lineage>
        <taxon>Eukaryota</taxon>
        <taxon>Metazoa</taxon>
        <taxon>Chordata</taxon>
        <taxon>Craniata</taxon>
        <taxon>Vertebrata</taxon>
        <taxon>Euteleostomi</taxon>
        <taxon>Mammalia</taxon>
        <taxon>Eutheria</taxon>
        <taxon>Laurasiatheria</taxon>
        <taxon>Artiodactyla</taxon>
        <taxon>Ruminantia</taxon>
        <taxon>Pecora</taxon>
        <taxon>Bovidae</taxon>
        <taxon>Caprinae</taxon>
        <taxon>Ovis</taxon>
    </lineage>
</organism>